<dbReference type="AlphaFoldDB" id="A0A560L1W3"/>
<gene>
    <name evidence="1" type="ORF">FBZ93_11662</name>
</gene>
<reference evidence="1 2" key="1">
    <citation type="submission" date="2019-06" db="EMBL/GenBank/DDBJ databases">
        <title>Genomic Encyclopedia of Type Strains, Phase IV (KMG-V): Genome sequencing to study the core and pangenomes of soil and plant-associated prokaryotes.</title>
        <authorList>
            <person name="Whitman W."/>
        </authorList>
    </citation>
    <scope>NUCLEOTIDE SEQUENCE [LARGE SCALE GENOMIC DNA]</scope>
    <source>
        <strain evidence="1 2">BR 10355</strain>
    </source>
</reference>
<sequence>MNTTKKQHFIPEMLSKRFARPDGKFFFHDRRLDDNLIRPSTPNNILHQRYLYSPVNAAGERDFSLEVRYSRLEAAASELFDQIEQKLDAGKSPVLSAQSRRLLDHFIYEQWRRVPDMHARVLNYETFRSRIETAIVNYEQRKGPLPEDEKARLIDSLDNPDLLKGIPGRALKKSSGEVLRAFQEKSLVIAEASRNSEYIIGSSNVIKTSNGPTDLRDASVEVWLAFTPRFAAVLLGRADLPTRVQVSADQIHDVNREVAAKSSIIASKNLTLIQALRPGSALQQPSKPDSRG</sequence>
<proteinExistence type="predicted"/>
<keyword evidence="2" id="KW-1185">Reference proteome</keyword>
<evidence type="ECO:0000313" key="1">
    <source>
        <dbReference type="EMBL" id="TWB89347.1"/>
    </source>
</evidence>
<dbReference type="OrthoDB" id="5918636at2"/>
<name>A0A560L1W3_9BRAD</name>
<accession>A0A560L1W3</accession>
<dbReference type="Proteomes" id="UP000321304">
    <property type="component" value="Unassembled WGS sequence"/>
</dbReference>
<dbReference type="Pfam" id="PF14022">
    <property type="entry name" value="DUF4238"/>
    <property type="match status" value="1"/>
</dbReference>
<organism evidence="1 2">
    <name type="scientific">Bradyrhizobium macuxiense</name>
    <dbReference type="NCBI Taxonomy" id="1755647"/>
    <lineage>
        <taxon>Bacteria</taxon>
        <taxon>Pseudomonadati</taxon>
        <taxon>Pseudomonadota</taxon>
        <taxon>Alphaproteobacteria</taxon>
        <taxon>Hyphomicrobiales</taxon>
        <taxon>Nitrobacteraceae</taxon>
        <taxon>Bradyrhizobium</taxon>
    </lineage>
</organism>
<protein>
    <submittedName>
        <fullName evidence="1">Uncharacterized protein DUF4238</fullName>
    </submittedName>
</protein>
<comment type="caution">
    <text evidence="1">The sequence shown here is derived from an EMBL/GenBank/DDBJ whole genome shotgun (WGS) entry which is preliminary data.</text>
</comment>
<evidence type="ECO:0000313" key="2">
    <source>
        <dbReference type="Proteomes" id="UP000321304"/>
    </source>
</evidence>
<dbReference type="InterPro" id="IPR025332">
    <property type="entry name" value="DUF4238"/>
</dbReference>
<dbReference type="RefSeq" id="WP_146991669.1">
    <property type="nucleotide sequence ID" value="NZ_VITY01000016.1"/>
</dbReference>
<dbReference type="EMBL" id="VITY01000016">
    <property type="protein sequence ID" value="TWB89347.1"/>
    <property type="molecule type" value="Genomic_DNA"/>
</dbReference>